<evidence type="ECO:0000256" key="1">
    <source>
        <dbReference type="PROSITE-ProRule" id="PRU00042"/>
    </source>
</evidence>
<dbReference type="RefSeq" id="XP_024725106.1">
    <property type="nucleotide sequence ID" value="XM_024863285.1"/>
</dbReference>
<dbReference type="GeneID" id="36571366"/>
<name>A0A2T3BDV2_AMORE</name>
<dbReference type="GO" id="GO:0003700">
    <property type="term" value="F:DNA-binding transcription factor activity"/>
    <property type="evidence" value="ECO:0007669"/>
    <property type="project" value="InterPro"/>
</dbReference>
<dbReference type="Pfam" id="PF12874">
    <property type="entry name" value="zf-met"/>
    <property type="match status" value="1"/>
</dbReference>
<keyword evidence="1" id="KW-0862">Zinc</keyword>
<dbReference type="Proteomes" id="UP000241818">
    <property type="component" value="Unassembled WGS sequence"/>
</dbReference>
<dbReference type="GO" id="GO:0008270">
    <property type="term" value="F:zinc ion binding"/>
    <property type="evidence" value="ECO:0007669"/>
    <property type="project" value="UniProtKB-KW"/>
</dbReference>
<evidence type="ECO:0000313" key="4">
    <source>
        <dbReference type="EMBL" id="PSS27581.1"/>
    </source>
</evidence>
<gene>
    <name evidence="4" type="ORF">M430DRAFT_155867</name>
</gene>
<dbReference type="AlphaFoldDB" id="A0A2T3BDV2"/>
<protein>
    <recommendedName>
        <fullName evidence="3">C2H2-type domain-containing protein</fullName>
    </recommendedName>
</protein>
<organism evidence="4 5">
    <name type="scientific">Amorphotheca resinae ATCC 22711</name>
    <dbReference type="NCBI Taxonomy" id="857342"/>
    <lineage>
        <taxon>Eukaryota</taxon>
        <taxon>Fungi</taxon>
        <taxon>Dikarya</taxon>
        <taxon>Ascomycota</taxon>
        <taxon>Pezizomycotina</taxon>
        <taxon>Leotiomycetes</taxon>
        <taxon>Helotiales</taxon>
        <taxon>Amorphothecaceae</taxon>
        <taxon>Amorphotheca</taxon>
    </lineage>
</organism>
<dbReference type="Gene3D" id="3.30.160.60">
    <property type="entry name" value="Classic Zinc Finger"/>
    <property type="match status" value="1"/>
</dbReference>
<dbReference type="PANTHER" id="PTHR23225">
    <property type="entry name" value="ZINC FINGER PROTEIN"/>
    <property type="match status" value="1"/>
</dbReference>
<dbReference type="STRING" id="857342.A0A2T3BDV2"/>
<dbReference type="InterPro" id="IPR039970">
    <property type="entry name" value="TF_Grauzone"/>
</dbReference>
<evidence type="ECO:0000259" key="3">
    <source>
        <dbReference type="PROSITE" id="PS50157"/>
    </source>
</evidence>
<keyword evidence="5" id="KW-1185">Reference proteome</keyword>
<dbReference type="PROSITE" id="PS00028">
    <property type="entry name" value="ZINC_FINGER_C2H2_1"/>
    <property type="match status" value="1"/>
</dbReference>
<dbReference type="PROSITE" id="PS50157">
    <property type="entry name" value="ZINC_FINGER_C2H2_2"/>
    <property type="match status" value="1"/>
</dbReference>
<proteinExistence type="predicted"/>
<accession>A0A2T3BDV2</accession>
<dbReference type="InterPro" id="IPR013087">
    <property type="entry name" value="Znf_C2H2_type"/>
</dbReference>
<feature type="compositionally biased region" description="Acidic residues" evidence="2">
    <location>
        <begin position="264"/>
        <end position="287"/>
    </location>
</feature>
<dbReference type="EMBL" id="KZ679006">
    <property type="protein sequence ID" value="PSS27581.1"/>
    <property type="molecule type" value="Genomic_DNA"/>
</dbReference>
<reference evidence="4 5" key="1">
    <citation type="journal article" date="2018" name="New Phytol.">
        <title>Comparative genomics and transcriptomics depict ericoid mycorrhizal fungi as versatile saprotrophs and plant mutualists.</title>
        <authorList>
            <person name="Martino E."/>
            <person name="Morin E."/>
            <person name="Grelet G.A."/>
            <person name="Kuo A."/>
            <person name="Kohler A."/>
            <person name="Daghino S."/>
            <person name="Barry K.W."/>
            <person name="Cichocki N."/>
            <person name="Clum A."/>
            <person name="Dockter R.B."/>
            <person name="Hainaut M."/>
            <person name="Kuo R.C."/>
            <person name="LaButti K."/>
            <person name="Lindahl B.D."/>
            <person name="Lindquist E.A."/>
            <person name="Lipzen A."/>
            <person name="Khouja H.R."/>
            <person name="Magnuson J."/>
            <person name="Murat C."/>
            <person name="Ohm R.A."/>
            <person name="Singer S.W."/>
            <person name="Spatafora J.W."/>
            <person name="Wang M."/>
            <person name="Veneault-Fourrey C."/>
            <person name="Henrissat B."/>
            <person name="Grigoriev I.V."/>
            <person name="Martin F.M."/>
            <person name="Perotto S."/>
        </authorList>
    </citation>
    <scope>NUCLEOTIDE SEQUENCE [LARGE SCALE GENOMIC DNA]</scope>
    <source>
        <strain evidence="4 5">ATCC 22711</strain>
    </source>
</reference>
<feature type="domain" description="C2H2-type" evidence="3">
    <location>
        <begin position="335"/>
        <end position="358"/>
    </location>
</feature>
<dbReference type="InParanoid" id="A0A2T3BDV2"/>
<dbReference type="PANTHER" id="PTHR23225:SF2">
    <property type="entry name" value="AT09679P-RELATED"/>
    <property type="match status" value="1"/>
</dbReference>
<evidence type="ECO:0000313" key="5">
    <source>
        <dbReference type="Proteomes" id="UP000241818"/>
    </source>
</evidence>
<sequence>MEYNTPYGEESNGRPFPGCNTSNQQVYRRQDFMEVGQTWVETLDPLLYQGQIQNLHNPEWRQHQQPLQRFVNEPERAFFTAGPLSSRPSVNRPDMNGSFEAVSSLPGATGPRMASPSLSHELSSQCSSARSPETDPEWYSDTYYSSQDQDYLSKLSGASHFPPGPPNVWVERPQTLFYPQDSVYSCVNMKQVQGLPDLQNATFAPDEGYMETAGTEYVIEVEPRVLTEGKQQAEHHHWYAGDEGLGASIKDAESPQESVTTPVETDEDADADVDAEYDAALDEEASDAEYTPKSTRTRKRRALYSTKTTSSFSAKRGRVTKSSRPVKPNKSPSSSTCKACNTSFKNPAALQLHMNNTHPRALVCVFGFAGCKSTFMSKNEWKRHVSTKHLSLYSWICQQGACGINASPSSSKHGSMTKGATFNRKDLFTQHLRRMHTPVAVKRQDKKNPAWEERIKELQTSCRQTNRQMPTTLRCPAQGCTLLFEGYSCWDDRMEHLAKHLEETTHTKGSGIQQESDDLFIAWALNEKIIERTGGATYQLAGVASERVSDKDADGEDE</sequence>
<keyword evidence="1" id="KW-0863">Zinc-finger</keyword>
<feature type="region of interest" description="Disordered" evidence="2">
    <location>
        <begin position="81"/>
        <end position="139"/>
    </location>
</feature>
<evidence type="ECO:0000256" key="2">
    <source>
        <dbReference type="SAM" id="MobiDB-lite"/>
    </source>
</evidence>
<dbReference type="SMART" id="SM00355">
    <property type="entry name" value="ZnF_C2H2"/>
    <property type="match status" value="4"/>
</dbReference>
<keyword evidence="1" id="KW-0479">Metal-binding</keyword>
<feature type="compositionally biased region" description="Low complexity" evidence="2">
    <location>
        <begin position="115"/>
        <end position="128"/>
    </location>
</feature>
<dbReference type="OrthoDB" id="5388486at2759"/>
<feature type="region of interest" description="Disordered" evidence="2">
    <location>
        <begin position="248"/>
        <end position="338"/>
    </location>
</feature>